<feature type="chain" id="PRO_5038822239" description="beta-galactosidase" evidence="7">
    <location>
        <begin position="22"/>
        <end position="1260"/>
    </location>
</feature>
<dbReference type="Pfam" id="PF02836">
    <property type="entry name" value="Glyco_hydro_2_C"/>
    <property type="match status" value="1"/>
</dbReference>
<evidence type="ECO:0000256" key="7">
    <source>
        <dbReference type="SAM" id="SignalP"/>
    </source>
</evidence>
<dbReference type="PANTHER" id="PTHR46323">
    <property type="entry name" value="BETA-GALACTOSIDASE"/>
    <property type="match status" value="1"/>
</dbReference>
<dbReference type="InterPro" id="IPR006102">
    <property type="entry name" value="Ig-like_GH2"/>
</dbReference>
<dbReference type="SUPFAM" id="SSF74650">
    <property type="entry name" value="Galactose mutarotase-like"/>
    <property type="match status" value="1"/>
</dbReference>
<dbReference type="Pfam" id="PF02837">
    <property type="entry name" value="Glyco_hydro_2_N"/>
    <property type="match status" value="1"/>
</dbReference>
<dbReference type="EMBL" id="DVOR01000234">
    <property type="protein sequence ID" value="HIV09930.1"/>
    <property type="molecule type" value="Genomic_DNA"/>
</dbReference>
<dbReference type="InterPro" id="IPR032312">
    <property type="entry name" value="LacZ_4"/>
</dbReference>
<keyword evidence="7" id="KW-0732">Signal</keyword>
<feature type="signal peptide" evidence="7">
    <location>
        <begin position="1"/>
        <end position="21"/>
    </location>
</feature>
<dbReference type="EC" id="3.2.1.23" evidence="3"/>
<evidence type="ECO:0000256" key="1">
    <source>
        <dbReference type="ARBA" id="ARBA00001412"/>
    </source>
</evidence>
<dbReference type="Pfam" id="PF00754">
    <property type="entry name" value="F5_F8_type_C"/>
    <property type="match status" value="1"/>
</dbReference>
<dbReference type="Proteomes" id="UP000886845">
    <property type="component" value="Unassembled WGS sequence"/>
</dbReference>
<dbReference type="InterPro" id="IPR004199">
    <property type="entry name" value="B-gal_small/dom_5"/>
</dbReference>
<dbReference type="Gene3D" id="2.60.40.10">
    <property type="entry name" value="Immunoglobulins"/>
    <property type="match status" value="2"/>
</dbReference>
<evidence type="ECO:0000259" key="8">
    <source>
        <dbReference type="PROSITE" id="PS50022"/>
    </source>
</evidence>
<dbReference type="GO" id="GO:0004565">
    <property type="term" value="F:beta-galactosidase activity"/>
    <property type="evidence" value="ECO:0007669"/>
    <property type="project" value="UniProtKB-EC"/>
</dbReference>
<evidence type="ECO:0000256" key="5">
    <source>
        <dbReference type="ARBA" id="ARBA00023295"/>
    </source>
</evidence>
<name>A0A9D1NNJ2_9BACT</name>
<dbReference type="InterPro" id="IPR017853">
    <property type="entry name" value="GH"/>
</dbReference>
<evidence type="ECO:0000313" key="10">
    <source>
        <dbReference type="Proteomes" id="UP000886845"/>
    </source>
</evidence>
<evidence type="ECO:0000256" key="2">
    <source>
        <dbReference type="ARBA" id="ARBA00007401"/>
    </source>
</evidence>
<dbReference type="AlphaFoldDB" id="A0A9D1NNJ2"/>
<dbReference type="GO" id="GO:0005990">
    <property type="term" value="P:lactose catabolic process"/>
    <property type="evidence" value="ECO:0007669"/>
    <property type="project" value="TreeGrafter"/>
</dbReference>
<accession>A0A9D1NNJ2</accession>
<comment type="catalytic activity">
    <reaction evidence="1">
        <text>Hydrolysis of terminal non-reducing beta-D-galactose residues in beta-D-galactosides.</text>
        <dbReference type="EC" id="3.2.1.23"/>
    </reaction>
</comment>
<evidence type="ECO:0000256" key="4">
    <source>
        <dbReference type="ARBA" id="ARBA00022801"/>
    </source>
</evidence>
<keyword evidence="5" id="KW-0326">Glycosidase</keyword>
<dbReference type="PANTHER" id="PTHR46323:SF2">
    <property type="entry name" value="BETA-GALACTOSIDASE"/>
    <property type="match status" value="1"/>
</dbReference>
<dbReference type="InterPro" id="IPR050347">
    <property type="entry name" value="Bact_Beta-galactosidase"/>
</dbReference>
<reference evidence="9" key="2">
    <citation type="journal article" date="2021" name="PeerJ">
        <title>Extensive microbial diversity within the chicken gut microbiome revealed by metagenomics and culture.</title>
        <authorList>
            <person name="Gilroy R."/>
            <person name="Ravi A."/>
            <person name="Getino M."/>
            <person name="Pursley I."/>
            <person name="Horton D.L."/>
            <person name="Alikhan N.F."/>
            <person name="Baker D."/>
            <person name="Gharbi K."/>
            <person name="Hall N."/>
            <person name="Watson M."/>
            <person name="Adriaenssens E.M."/>
            <person name="Foster-Nyarko E."/>
            <person name="Jarju S."/>
            <person name="Secka A."/>
            <person name="Antonio M."/>
            <person name="Oren A."/>
            <person name="Chaudhuri R.R."/>
            <person name="La Ragione R."/>
            <person name="Hildebrand F."/>
            <person name="Pallen M.J."/>
        </authorList>
    </citation>
    <scope>NUCLEOTIDE SEQUENCE</scope>
    <source>
        <strain evidence="9">35461</strain>
    </source>
</reference>
<evidence type="ECO:0000313" key="9">
    <source>
        <dbReference type="EMBL" id="HIV09930.1"/>
    </source>
</evidence>
<dbReference type="InterPro" id="IPR014718">
    <property type="entry name" value="GH-type_carb-bd"/>
</dbReference>
<gene>
    <name evidence="9" type="ORF">IAC79_07450</name>
</gene>
<dbReference type="GO" id="GO:0009341">
    <property type="term" value="C:beta-galactosidase complex"/>
    <property type="evidence" value="ECO:0007669"/>
    <property type="project" value="InterPro"/>
</dbReference>
<evidence type="ECO:0000256" key="3">
    <source>
        <dbReference type="ARBA" id="ARBA00012756"/>
    </source>
</evidence>
<dbReference type="InterPro" id="IPR036156">
    <property type="entry name" value="Beta-gal/glucu_dom_sf"/>
</dbReference>
<dbReference type="Pfam" id="PF00703">
    <property type="entry name" value="Glyco_hydro_2"/>
    <property type="match status" value="1"/>
</dbReference>
<dbReference type="InterPro" id="IPR000421">
    <property type="entry name" value="FA58C"/>
</dbReference>
<dbReference type="PROSITE" id="PS00608">
    <property type="entry name" value="GLYCOSYL_HYDROL_F2_2"/>
    <property type="match status" value="1"/>
</dbReference>
<comment type="caution">
    <text evidence="9">The sequence shown here is derived from an EMBL/GenBank/DDBJ whole genome shotgun (WGS) entry which is preliminary data.</text>
</comment>
<dbReference type="InterPro" id="IPR013783">
    <property type="entry name" value="Ig-like_fold"/>
</dbReference>
<dbReference type="GO" id="GO:0030246">
    <property type="term" value="F:carbohydrate binding"/>
    <property type="evidence" value="ECO:0007669"/>
    <property type="project" value="InterPro"/>
</dbReference>
<dbReference type="PROSITE" id="PS50022">
    <property type="entry name" value="FA58C_3"/>
    <property type="match status" value="1"/>
</dbReference>
<dbReference type="InterPro" id="IPR006101">
    <property type="entry name" value="Glyco_hydro_2"/>
</dbReference>
<organism evidence="9 10">
    <name type="scientific">Candidatus Spyradenecus faecavium</name>
    <dbReference type="NCBI Taxonomy" id="2840947"/>
    <lineage>
        <taxon>Bacteria</taxon>
        <taxon>Pseudomonadati</taxon>
        <taxon>Lentisphaerota</taxon>
        <taxon>Lentisphaeria</taxon>
        <taxon>Lentisphaerales</taxon>
        <taxon>Lentisphaeraceae</taxon>
        <taxon>Lentisphaeraceae incertae sedis</taxon>
        <taxon>Candidatus Spyradenecus</taxon>
    </lineage>
</organism>
<dbReference type="InterPro" id="IPR008979">
    <property type="entry name" value="Galactose-bd-like_sf"/>
</dbReference>
<dbReference type="SUPFAM" id="SSF49785">
    <property type="entry name" value="Galactose-binding domain-like"/>
    <property type="match status" value="2"/>
</dbReference>
<protein>
    <recommendedName>
        <fullName evidence="3">beta-galactosidase</fullName>
        <ecNumber evidence="3">3.2.1.23</ecNumber>
    </recommendedName>
    <alternativeName>
        <fullName evidence="6">Lactase</fullName>
    </alternativeName>
</protein>
<dbReference type="Gene3D" id="2.60.120.260">
    <property type="entry name" value="Galactose-binding domain-like"/>
    <property type="match status" value="2"/>
</dbReference>
<proteinExistence type="inferred from homology"/>
<dbReference type="Pfam" id="PF02929">
    <property type="entry name" value="Bgal_small_N"/>
    <property type="match status" value="1"/>
</dbReference>
<dbReference type="InterPro" id="IPR023232">
    <property type="entry name" value="Glyco_hydro_2_AS"/>
</dbReference>
<dbReference type="SUPFAM" id="SSF49303">
    <property type="entry name" value="beta-Galactosidase/glucuronidase domain"/>
    <property type="match status" value="2"/>
</dbReference>
<sequence length="1260" mass="140153">MDMRRAMIFGGLCCAAGVALAAHGFGNATAPTGREWEQEQNLSYNKEPARAWAFSFTDLDSAKRILPWFSARWRSLDSTTEWKFKWSKDPASRPVGFQDPAYDVSGWETIVVPASWQAMGADPERKQGWGTALYSNQPYPFKRDWPHVMGEPDPRFTNHDARNPVGSYRRTFTVPADWADEEVYLRFDGVDSFFYLWVNGRYVGFSKDSRDAAEFRVTPYLVPGDNVVALEVYRYSDGSYLECQDMTRLSGIFRTVQLYAVPKLHVRDFFATTEPLDWSRMDGRWELTVDVDLENLNAPDAPAAATLSATVYDAAGQAVAPVTPADPPYDGIASKAVDLIGQRHWKTGLRLRFDSPRLWSAETPNLYTLVLELRDAQGRLIEAVPSTLGFRKVEVAARKGQAEKRFWVNGQKVKLKGVNRHEADPWTGHFVSNETMEKEVRLMKAANINHVRCSHYPAAPYFYYLCDKWGIYVQDEANIESHGYYYGKESLSHPVEWLDAHVDRIMAMVETNKNHPSVVIWSLGNEAGPGRNFAIAERTIKARDFTRPTHYERNNAIVDMGSNQYPSVGWVEWKAQQTRDDRPFYISEYAHNMMNALGNFIDYQRAIESSDVILGGAIWDWVDQALWYDSPKSGKRILAYGGDWGDWPNSGQFVCNGTLLPGHRPEPGYHEVAYVYQNIETTLDGAQLAIRNKNYFRALDYVEARWTLLKNGEPTEQTGTLDLSGIAPQTVKTLRLPVRVPRTLDGYDLRVDYRLRQAEGPLEAGAVVATETLALQAPAPLPIEAQGTLSADVGEDGSATVAGEGFTVSIGPDGLLRQYTLAGKDLLREPMKVDAFRCPSSNEVGKGGEWAMQGLRDLVPVAGGITRVGNAEDGSILVEASVTVRGRQLERLRDFDNGATDRTFFEKLAQPVTERNTHFVVNARWRVYPDGTVTLQSVLLPRGRAIELGRLGYSLCLNDADRTVTYYGRGPWENYPDRKAGAPIAKYTRTVKDMVEGYPRPNDMGNREDVYALSVVDAQGSGLVVSALNGDRFAFSALPHTATELAETRHVAELPASDKTVLTLLAVNRGLGGASCGPGPLDRDIPRANKPYHLNLAFRPAGAPLLPVREAKATLDETMPPPPETFTAIACTSQEPGSEGAKVCDGDLGTFWHSQYGVTLGKYPHSVTLDLNKPRDLKGIVAYARQDGGVNGRIKDCRVEVSGDNKTWVVVAETTLKDTADPQEVRFAAPAKGVRYLRFTGLSEQRGQEFASLAELSLIE</sequence>
<comment type="similarity">
    <text evidence="2">Belongs to the glycosyl hydrolase 2 family.</text>
</comment>
<dbReference type="Gene3D" id="2.70.98.10">
    <property type="match status" value="1"/>
</dbReference>
<dbReference type="InterPro" id="IPR006103">
    <property type="entry name" value="Glyco_hydro_2_cat"/>
</dbReference>
<evidence type="ECO:0000256" key="6">
    <source>
        <dbReference type="ARBA" id="ARBA00032230"/>
    </source>
</evidence>
<dbReference type="Gene3D" id="3.20.20.80">
    <property type="entry name" value="Glycosidases"/>
    <property type="match status" value="1"/>
</dbReference>
<feature type="domain" description="F5/8 type C" evidence="8">
    <location>
        <begin position="1108"/>
        <end position="1260"/>
    </location>
</feature>
<dbReference type="PRINTS" id="PR00132">
    <property type="entry name" value="GLHYDRLASE2"/>
</dbReference>
<keyword evidence="4" id="KW-0378">Hydrolase</keyword>
<dbReference type="Pfam" id="PF16353">
    <property type="entry name" value="LacZ_4"/>
    <property type="match status" value="1"/>
</dbReference>
<dbReference type="SUPFAM" id="SSF51445">
    <property type="entry name" value="(Trans)glycosidases"/>
    <property type="match status" value="1"/>
</dbReference>
<reference evidence="9" key="1">
    <citation type="submission" date="2020-10" db="EMBL/GenBank/DDBJ databases">
        <authorList>
            <person name="Gilroy R."/>
        </authorList>
    </citation>
    <scope>NUCLEOTIDE SEQUENCE</scope>
    <source>
        <strain evidence="9">35461</strain>
    </source>
</reference>
<dbReference type="SMART" id="SM01038">
    <property type="entry name" value="Bgal_small_N"/>
    <property type="match status" value="1"/>
</dbReference>
<dbReference type="InterPro" id="IPR006104">
    <property type="entry name" value="Glyco_hydro_2_N"/>
</dbReference>
<dbReference type="InterPro" id="IPR011013">
    <property type="entry name" value="Gal_mutarotase_sf_dom"/>
</dbReference>